<dbReference type="InterPro" id="IPR012340">
    <property type="entry name" value="NA-bd_OB-fold"/>
</dbReference>
<dbReference type="Pfam" id="PF01588">
    <property type="entry name" value="tRNA_bind"/>
    <property type="match status" value="1"/>
</dbReference>
<dbReference type="PANTHER" id="PTHR11586:SF37">
    <property type="entry name" value="TRNA-BINDING DOMAIN-CONTAINING PROTEIN"/>
    <property type="match status" value="1"/>
</dbReference>
<evidence type="ECO:0000256" key="2">
    <source>
        <dbReference type="ARBA" id="ARBA00022884"/>
    </source>
</evidence>
<sequence length="107" mass="11764">MTITYDDFKKLDLRVAKILETEKIPGKTKIIKGKVDIGKEIRDVIIGGAEFYQPEDLVGNTVIVVANLEPKKIAGIESNVMLLAADINDKPFWLTVVGEVPPGSEIK</sequence>
<dbReference type="PROSITE" id="PS50886">
    <property type="entry name" value="TRBD"/>
    <property type="match status" value="1"/>
</dbReference>
<dbReference type="InterPro" id="IPR051270">
    <property type="entry name" value="Tyrosine-tRNA_ligase_regulator"/>
</dbReference>
<accession>A0A381UM59</accession>
<dbReference type="Gene3D" id="2.40.50.140">
    <property type="entry name" value="Nucleic acid-binding proteins"/>
    <property type="match status" value="1"/>
</dbReference>
<reference evidence="4" key="1">
    <citation type="submission" date="2018-05" db="EMBL/GenBank/DDBJ databases">
        <authorList>
            <person name="Lanie J.A."/>
            <person name="Ng W.-L."/>
            <person name="Kazmierczak K.M."/>
            <person name="Andrzejewski T.M."/>
            <person name="Davidsen T.M."/>
            <person name="Wayne K.J."/>
            <person name="Tettelin H."/>
            <person name="Glass J.I."/>
            <person name="Rusch D."/>
            <person name="Podicherti R."/>
            <person name="Tsui H.-C.T."/>
            <person name="Winkler M.E."/>
        </authorList>
    </citation>
    <scope>NUCLEOTIDE SEQUENCE</scope>
</reference>
<dbReference type="EMBL" id="UINC01006501">
    <property type="protein sequence ID" value="SVA27893.1"/>
    <property type="molecule type" value="Genomic_DNA"/>
</dbReference>
<dbReference type="AlphaFoldDB" id="A0A381UM59"/>
<feature type="domain" description="TRNA-binding" evidence="3">
    <location>
        <begin position="7"/>
        <end position="107"/>
    </location>
</feature>
<gene>
    <name evidence="4" type="ORF">METZ01_LOCUS80747</name>
</gene>
<keyword evidence="1" id="KW-0820">tRNA-binding</keyword>
<name>A0A381UM59_9ZZZZ</name>
<evidence type="ECO:0000313" key="4">
    <source>
        <dbReference type="EMBL" id="SVA27893.1"/>
    </source>
</evidence>
<dbReference type="PANTHER" id="PTHR11586">
    <property type="entry name" value="TRNA-AMINOACYLATION COFACTOR ARC1 FAMILY MEMBER"/>
    <property type="match status" value="1"/>
</dbReference>
<proteinExistence type="predicted"/>
<dbReference type="SUPFAM" id="SSF50249">
    <property type="entry name" value="Nucleic acid-binding proteins"/>
    <property type="match status" value="1"/>
</dbReference>
<keyword evidence="2" id="KW-0694">RNA-binding</keyword>
<evidence type="ECO:0000256" key="1">
    <source>
        <dbReference type="ARBA" id="ARBA00022555"/>
    </source>
</evidence>
<evidence type="ECO:0000259" key="3">
    <source>
        <dbReference type="PROSITE" id="PS50886"/>
    </source>
</evidence>
<dbReference type="GO" id="GO:0000049">
    <property type="term" value="F:tRNA binding"/>
    <property type="evidence" value="ECO:0007669"/>
    <property type="project" value="UniProtKB-KW"/>
</dbReference>
<organism evidence="4">
    <name type="scientific">marine metagenome</name>
    <dbReference type="NCBI Taxonomy" id="408172"/>
    <lineage>
        <taxon>unclassified sequences</taxon>
        <taxon>metagenomes</taxon>
        <taxon>ecological metagenomes</taxon>
    </lineage>
</organism>
<dbReference type="InterPro" id="IPR002547">
    <property type="entry name" value="tRNA-bd_dom"/>
</dbReference>
<protein>
    <recommendedName>
        <fullName evidence="3">tRNA-binding domain-containing protein</fullName>
    </recommendedName>
</protein>